<dbReference type="AlphaFoldDB" id="A0A7M1R021"/>
<dbReference type="InterPro" id="IPR010982">
    <property type="entry name" value="Lambda_DNA-bd_dom_sf"/>
</dbReference>
<evidence type="ECO:0000313" key="3">
    <source>
        <dbReference type="Proteomes" id="UP000594961"/>
    </source>
</evidence>
<dbReference type="GO" id="GO:0003677">
    <property type="term" value="F:DNA binding"/>
    <property type="evidence" value="ECO:0007669"/>
    <property type="project" value="InterPro"/>
</dbReference>
<evidence type="ECO:0000259" key="1">
    <source>
        <dbReference type="PROSITE" id="PS50943"/>
    </source>
</evidence>
<name>A0A7M1R021_9ACTO</name>
<dbReference type="PROSITE" id="PS50943">
    <property type="entry name" value="HTH_CROC1"/>
    <property type="match status" value="1"/>
</dbReference>
<dbReference type="RefSeq" id="WP_197552945.1">
    <property type="nucleotide sequence ID" value="NZ_CP063212.1"/>
</dbReference>
<dbReference type="SUPFAM" id="SSF47413">
    <property type="entry name" value="lambda repressor-like DNA-binding domains"/>
    <property type="match status" value="1"/>
</dbReference>
<reference evidence="2 3" key="1">
    <citation type="submission" date="2020-10" db="EMBL/GenBank/DDBJ databases">
        <title>Trueperella pecoris sp. nov. isolated from bovine and porcine specimens.</title>
        <authorList>
            <person name="Schoenecker L."/>
            <person name="Schnydrig P."/>
            <person name="Brodard I."/>
            <person name="Thomann A."/>
            <person name="Hemphill A."/>
            <person name="Rodriguez-Campos S."/>
            <person name="Perreten V."/>
            <person name="Jores J."/>
            <person name="Kittl S."/>
        </authorList>
    </citation>
    <scope>NUCLEOTIDE SEQUENCE [LARGE SCALE GENOMIC DNA]</scope>
    <source>
        <strain evidence="2 3">19OD0592</strain>
    </source>
</reference>
<gene>
    <name evidence="2" type="ORF">INS90_10250</name>
</gene>
<accession>A0A7M1R021</accession>
<dbReference type="CDD" id="cd00093">
    <property type="entry name" value="HTH_XRE"/>
    <property type="match status" value="1"/>
</dbReference>
<feature type="domain" description="HTH cro/C1-type" evidence="1">
    <location>
        <begin position="11"/>
        <end position="66"/>
    </location>
</feature>
<dbReference type="EMBL" id="CP063212">
    <property type="protein sequence ID" value="QOR47610.1"/>
    <property type="molecule type" value="Genomic_DNA"/>
</dbReference>
<sequence length="75" mass="8093">MDKALTITPEFRERIEATGMTQEALAKAVGVTRQYFNQVLNGKTPVTTSFLVGALKAGLGKEITDIAQWAPKKAA</sequence>
<protein>
    <submittedName>
        <fullName evidence="2">Helix-turn-helix transcriptional regulator</fullName>
    </submittedName>
</protein>
<dbReference type="SMART" id="SM00530">
    <property type="entry name" value="HTH_XRE"/>
    <property type="match status" value="1"/>
</dbReference>
<proteinExistence type="predicted"/>
<dbReference type="Gene3D" id="1.10.260.40">
    <property type="entry name" value="lambda repressor-like DNA-binding domains"/>
    <property type="match status" value="1"/>
</dbReference>
<evidence type="ECO:0000313" key="2">
    <source>
        <dbReference type="EMBL" id="QOR47610.1"/>
    </source>
</evidence>
<dbReference type="Pfam" id="PF13560">
    <property type="entry name" value="HTH_31"/>
    <property type="match status" value="1"/>
</dbReference>
<dbReference type="InterPro" id="IPR001387">
    <property type="entry name" value="Cro/C1-type_HTH"/>
</dbReference>
<organism evidence="2 3">
    <name type="scientific">Trueperella pecoris</name>
    <dbReference type="NCBI Taxonomy" id="2733571"/>
    <lineage>
        <taxon>Bacteria</taxon>
        <taxon>Bacillati</taxon>
        <taxon>Actinomycetota</taxon>
        <taxon>Actinomycetes</taxon>
        <taxon>Actinomycetales</taxon>
        <taxon>Actinomycetaceae</taxon>
        <taxon>Trueperella</taxon>
    </lineage>
</organism>
<dbReference type="Proteomes" id="UP000594961">
    <property type="component" value="Chromosome"/>
</dbReference>